<keyword evidence="3" id="KW-1185">Reference proteome</keyword>
<proteinExistence type="predicted"/>
<dbReference type="VEuPathDB" id="FungiDB:MELLADRAFT_68912"/>
<evidence type="ECO:0000313" key="2">
    <source>
        <dbReference type="EMBL" id="EGF98993.1"/>
    </source>
</evidence>
<dbReference type="EMBL" id="GL883166">
    <property type="protein sequence ID" value="EGF98993.1"/>
    <property type="molecule type" value="Genomic_DNA"/>
</dbReference>
<dbReference type="Proteomes" id="UP000001072">
    <property type="component" value="Unassembled WGS sequence"/>
</dbReference>
<keyword evidence="1" id="KW-0732">Signal</keyword>
<gene>
    <name evidence="2" type="ORF">MELLADRAFT_68912</name>
</gene>
<feature type="chain" id="PRO_5003315948" evidence="1">
    <location>
        <begin position="24"/>
        <end position="144"/>
    </location>
</feature>
<dbReference type="HOGENOM" id="CLU_1796906_0_0_1"/>
<organism evidence="3">
    <name type="scientific">Melampsora larici-populina (strain 98AG31 / pathotype 3-4-7)</name>
    <name type="common">Poplar leaf rust fungus</name>
    <dbReference type="NCBI Taxonomy" id="747676"/>
    <lineage>
        <taxon>Eukaryota</taxon>
        <taxon>Fungi</taxon>
        <taxon>Dikarya</taxon>
        <taxon>Basidiomycota</taxon>
        <taxon>Pucciniomycotina</taxon>
        <taxon>Pucciniomycetes</taxon>
        <taxon>Pucciniales</taxon>
        <taxon>Melampsoraceae</taxon>
        <taxon>Melampsora</taxon>
    </lineage>
</organism>
<name>F4S8N7_MELLP</name>
<dbReference type="GeneID" id="18931133"/>
<evidence type="ECO:0000313" key="3">
    <source>
        <dbReference type="Proteomes" id="UP000001072"/>
    </source>
</evidence>
<dbReference type="InParanoid" id="F4S8N7"/>
<dbReference type="RefSeq" id="XP_007417744.1">
    <property type="nucleotide sequence ID" value="XM_007417682.1"/>
</dbReference>
<protein>
    <submittedName>
        <fullName evidence="2">Secreted protein</fullName>
    </submittedName>
</protein>
<evidence type="ECO:0000256" key="1">
    <source>
        <dbReference type="SAM" id="SignalP"/>
    </source>
</evidence>
<sequence length="144" mass="16843">MFKNLFFAAFVGSLLITFASSWGDDMYTMETKVEDTLAEEVGEAFLKYMRGPPLRNEPVEELFSDECVIKSGGKIVEKKEFFNRVRSGDFKHFGWKATDSKPYMQTRKHMVLLGWYFEDCVMKVGLHKEKDYKIYFLEHLPLQG</sequence>
<reference evidence="3" key="1">
    <citation type="journal article" date="2011" name="Proc. Natl. Acad. Sci. U.S.A.">
        <title>Obligate biotrophy features unraveled by the genomic analysis of rust fungi.</title>
        <authorList>
            <person name="Duplessis S."/>
            <person name="Cuomo C.A."/>
            <person name="Lin Y.-C."/>
            <person name="Aerts A."/>
            <person name="Tisserant E."/>
            <person name="Veneault-Fourrey C."/>
            <person name="Joly D.L."/>
            <person name="Hacquard S."/>
            <person name="Amselem J."/>
            <person name="Cantarel B.L."/>
            <person name="Chiu R."/>
            <person name="Coutinho P.M."/>
            <person name="Feau N."/>
            <person name="Field M."/>
            <person name="Frey P."/>
            <person name="Gelhaye E."/>
            <person name="Goldberg J."/>
            <person name="Grabherr M.G."/>
            <person name="Kodira C.D."/>
            <person name="Kohler A."/>
            <person name="Kuees U."/>
            <person name="Lindquist E.A."/>
            <person name="Lucas S.M."/>
            <person name="Mago R."/>
            <person name="Mauceli E."/>
            <person name="Morin E."/>
            <person name="Murat C."/>
            <person name="Pangilinan J.L."/>
            <person name="Park R."/>
            <person name="Pearson M."/>
            <person name="Quesneville H."/>
            <person name="Rouhier N."/>
            <person name="Sakthikumar S."/>
            <person name="Salamov A.A."/>
            <person name="Schmutz J."/>
            <person name="Selles B."/>
            <person name="Shapiro H."/>
            <person name="Tanguay P."/>
            <person name="Tuskan G.A."/>
            <person name="Henrissat B."/>
            <person name="Van de Peer Y."/>
            <person name="Rouze P."/>
            <person name="Ellis J.G."/>
            <person name="Dodds P.N."/>
            <person name="Schein J.E."/>
            <person name="Zhong S."/>
            <person name="Hamelin R.C."/>
            <person name="Grigoriev I.V."/>
            <person name="Szabo L.J."/>
            <person name="Martin F."/>
        </authorList>
    </citation>
    <scope>NUCLEOTIDE SEQUENCE [LARGE SCALE GENOMIC DNA]</scope>
    <source>
        <strain evidence="3">98AG31 / pathotype 3-4-7</strain>
    </source>
</reference>
<dbReference type="AlphaFoldDB" id="F4S8N7"/>
<dbReference type="KEGG" id="mlr:MELLADRAFT_68912"/>
<accession>F4S8N7</accession>
<feature type="signal peptide" evidence="1">
    <location>
        <begin position="1"/>
        <end position="23"/>
    </location>
</feature>